<proteinExistence type="predicted"/>
<organism evidence="1">
    <name type="scientific">Arion vulgaris</name>
    <dbReference type="NCBI Taxonomy" id="1028688"/>
    <lineage>
        <taxon>Eukaryota</taxon>
        <taxon>Metazoa</taxon>
        <taxon>Spiralia</taxon>
        <taxon>Lophotrochozoa</taxon>
        <taxon>Mollusca</taxon>
        <taxon>Gastropoda</taxon>
        <taxon>Heterobranchia</taxon>
        <taxon>Euthyneura</taxon>
        <taxon>Panpulmonata</taxon>
        <taxon>Eupulmonata</taxon>
        <taxon>Stylommatophora</taxon>
        <taxon>Helicina</taxon>
        <taxon>Arionoidea</taxon>
        <taxon>Arionidae</taxon>
        <taxon>Arion</taxon>
    </lineage>
</organism>
<name>A0A0B7A4S8_9EUPU</name>
<protein>
    <submittedName>
        <fullName evidence="1">Uncharacterized protein</fullName>
    </submittedName>
</protein>
<gene>
    <name evidence="1" type="primary">ORF93714</name>
</gene>
<dbReference type="AlphaFoldDB" id="A0A0B7A4S8"/>
<accession>A0A0B7A4S8</accession>
<reference evidence="1" key="1">
    <citation type="submission" date="2014-12" db="EMBL/GenBank/DDBJ databases">
        <title>Insight into the proteome of Arion vulgaris.</title>
        <authorList>
            <person name="Aradska J."/>
            <person name="Bulat T."/>
            <person name="Smidak R."/>
            <person name="Sarate P."/>
            <person name="Gangsoo J."/>
            <person name="Sialana F."/>
            <person name="Bilban M."/>
            <person name="Lubec G."/>
        </authorList>
    </citation>
    <scope>NUCLEOTIDE SEQUENCE</scope>
    <source>
        <tissue evidence="1">Skin</tissue>
    </source>
</reference>
<dbReference type="EMBL" id="HACG01028176">
    <property type="protein sequence ID" value="CEK75041.1"/>
    <property type="molecule type" value="Transcribed_RNA"/>
</dbReference>
<sequence length="84" mass="9286">MLHQPFTESCPEILLICRAYRSRTICDCTTLSHSSSPSVLNCLATLQCKSFQGHYMEMKYGVGQCQVTDPVTILSLCFIAPVAP</sequence>
<evidence type="ECO:0000313" key="1">
    <source>
        <dbReference type="EMBL" id="CEK75041.1"/>
    </source>
</evidence>